<dbReference type="Proteomes" id="UP000077381">
    <property type="component" value="Unassembled WGS sequence"/>
</dbReference>
<comment type="caution">
    <text evidence="2">The sequence shown here is derived from an EMBL/GenBank/DDBJ whole genome shotgun (WGS) entry which is preliminary data.</text>
</comment>
<gene>
    <name evidence="2" type="primary">hsaC</name>
    <name evidence="2" type="ORF">STSP_51800</name>
</gene>
<evidence type="ECO:0000313" key="3">
    <source>
        <dbReference type="Proteomes" id="UP000077381"/>
    </source>
</evidence>
<dbReference type="Pfam" id="PF22632">
    <property type="entry name" value="BphC_D1"/>
    <property type="match status" value="1"/>
</dbReference>
<keyword evidence="2" id="KW-0560">Oxidoreductase</keyword>
<dbReference type="InterPro" id="IPR029068">
    <property type="entry name" value="Glyas_Bleomycin-R_OHBP_Dase"/>
</dbReference>
<dbReference type="STRING" id="1716141.STSP_51800"/>
<dbReference type="PATRIC" id="fig|1716141.3.peg.5447"/>
<proteinExistence type="predicted"/>
<evidence type="ECO:0000259" key="1">
    <source>
        <dbReference type="PROSITE" id="PS51819"/>
    </source>
</evidence>
<dbReference type="InterPro" id="IPR037523">
    <property type="entry name" value="VOC_core"/>
</dbReference>
<feature type="domain" description="VOC" evidence="1">
    <location>
        <begin position="149"/>
        <end position="268"/>
    </location>
</feature>
<sequence>MAAPTAQKPAPLVSALGYVGVTAVDLAAWEKFGTGVLGLEAVESTPAQLLLRADERAWRVSVRPGDGTCDFIGWEVADAAALDAVVAALESIGAEPARDSVLAKERRVADLVRVVDPAGIHLEFFHGPELPATPFESPTGATFVTGALGLGHAVLVVPDMAEAEHFYLETLGFLESDRVRTPRFDVLFTHCNPRHHSLAMMPTKTGLEAGLHHFMVEVDDLDTVGHALDKVNDGAAKLNSSLGKHINDLMVSFYCQTPSKCEVEYGVGGITIDDSVWEPTVHTTENVWGHRRMPGAPPDGMPAGM</sequence>
<accession>A0A177HM68</accession>
<reference evidence="2 3" key="1">
    <citation type="submission" date="2015-12" db="EMBL/GenBank/DDBJ databases">
        <title>Genome sequence of Streptomyces sp. G25.</title>
        <authorList>
            <person name="Poehlein A."/>
            <person name="Roettig A."/>
            <person name="Hiessl S."/>
            <person name="Hauschild P."/>
            <person name="Schauer J."/>
            <person name="Madkour M.H."/>
            <person name="Al-Ansari A.M."/>
            <person name="Almakishah N.H."/>
            <person name="Steinbuechel A."/>
            <person name="Daniel R."/>
        </authorList>
    </citation>
    <scope>NUCLEOTIDE SEQUENCE [LARGE SCALE GENOMIC DNA]</scope>
    <source>
        <strain evidence="3">G25(2015)</strain>
    </source>
</reference>
<keyword evidence="3" id="KW-1185">Reference proteome</keyword>
<protein>
    <submittedName>
        <fullName evidence="2">Iron-dependent extradiol dioxygenase</fullName>
        <ecNumber evidence="2">1.13.11.-</ecNumber>
    </submittedName>
</protein>
<dbReference type="Pfam" id="PF00903">
    <property type="entry name" value="Glyoxalase"/>
    <property type="match status" value="1"/>
</dbReference>
<dbReference type="EMBL" id="LOHS01000108">
    <property type="protein sequence ID" value="OAH11507.1"/>
    <property type="molecule type" value="Genomic_DNA"/>
</dbReference>
<dbReference type="RefSeq" id="WP_067282556.1">
    <property type="nucleotide sequence ID" value="NZ_LOHS01000108.1"/>
</dbReference>
<dbReference type="EC" id="1.13.11.-" evidence="2"/>
<dbReference type="SUPFAM" id="SSF54593">
    <property type="entry name" value="Glyoxalase/Bleomycin resistance protein/Dihydroxybiphenyl dioxygenase"/>
    <property type="match status" value="1"/>
</dbReference>
<dbReference type="OrthoDB" id="6909416at2"/>
<feature type="domain" description="VOC" evidence="1">
    <location>
        <begin position="15"/>
        <end position="127"/>
    </location>
</feature>
<evidence type="ECO:0000313" key="2">
    <source>
        <dbReference type="EMBL" id="OAH11507.1"/>
    </source>
</evidence>
<organism evidence="2 3">
    <name type="scientific">Streptomyces jeddahensis</name>
    <dbReference type="NCBI Taxonomy" id="1716141"/>
    <lineage>
        <taxon>Bacteria</taxon>
        <taxon>Bacillati</taxon>
        <taxon>Actinomycetota</taxon>
        <taxon>Actinomycetes</taxon>
        <taxon>Kitasatosporales</taxon>
        <taxon>Streptomycetaceae</taxon>
        <taxon>Streptomyces</taxon>
    </lineage>
</organism>
<dbReference type="GO" id="GO:0051213">
    <property type="term" value="F:dioxygenase activity"/>
    <property type="evidence" value="ECO:0007669"/>
    <property type="project" value="UniProtKB-KW"/>
</dbReference>
<dbReference type="Gene3D" id="3.10.180.10">
    <property type="entry name" value="2,3-Dihydroxybiphenyl 1,2-Dioxygenase, domain 1"/>
    <property type="match status" value="2"/>
</dbReference>
<dbReference type="PROSITE" id="PS51819">
    <property type="entry name" value="VOC"/>
    <property type="match status" value="2"/>
</dbReference>
<name>A0A177HM68_9ACTN</name>
<keyword evidence="2" id="KW-0223">Dioxygenase</keyword>
<dbReference type="AlphaFoldDB" id="A0A177HM68"/>
<dbReference type="InterPro" id="IPR004360">
    <property type="entry name" value="Glyas_Fos-R_dOase_dom"/>
</dbReference>